<keyword evidence="2 6" id="KW-0698">rRNA processing</keyword>
<evidence type="ECO:0000256" key="2">
    <source>
        <dbReference type="ARBA" id="ARBA00022552"/>
    </source>
</evidence>
<evidence type="ECO:0000256" key="7">
    <source>
        <dbReference type="PROSITE-ProRule" id="PRU00529"/>
    </source>
</evidence>
<comment type="subcellular location">
    <subcellularLocation>
        <location evidence="6">Cytoplasm</location>
    </subcellularLocation>
</comment>
<dbReference type="PROSITE" id="PS00092">
    <property type="entry name" value="N6_MTASE"/>
    <property type="match status" value="1"/>
</dbReference>
<dbReference type="InterPro" id="IPR053943">
    <property type="entry name" value="RlmKL-like_Mtase_CS"/>
</dbReference>
<dbReference type="PROSITE" id="PS01261">
    <property type="entry name" value="UPF0020"/>
    <property type="match status" value="1"/>
</dbReference>
<evidence type="ECO:0000256" key="6">
    <source>
        <dbReference type="HAMAP-Rule" id="MF_01858"/>
    </source>
</evidence>
<keyword evidence="4 6" id="KW-0808">Transferase</keyword>
<organism evidence="9 10">
    <name type="scientific">Idiomarina tyrosinivorans</name>
    <dbReference type="NCBI Taxonomy" id="1445662"/>
    <lineage>
        <taxon>Bacteria</taxon>
        <taxon>Pseudomonadati</taxon>
        <taxon>Pseudomonadota</taxon>
        <taxon>Gammaproteobacteria</taxon>
        <taxon>Alteromonadales</taxon>
        <taxon>Idiomarinaceae</taxon>
        <taxon>Idiomarina</taxon>
    </lineage>
</organism>
<keyword evidence="10" id="KW-1185">Reference proteome</keyword>
<gene>
    <name evidence="6" type="primary">rlmL</name>
    <name evidence="9" type="ORF">CWI84_00615</name>
</gene>
<dbReference type="InterPro" id="IPR054170">
    <property type="entry name" value="RlmL_1st"/>
</dbReference>
<dbReference type="RefSeq" id="WP_126840642.1">
    <property type="nucleotide sequence ID" value="NZ_PIQH01000001.1"/>
</dbReference>
<dbReference type="Pfam" id="PF22020">
    <property type="entry name" value="RlmL_1st"/>
    <property type="match status" value="1"/>
</dbReference>
<accession>A0A432ZTZ7</accession>
<dbReference type="Gene3D" id="3.40.50.150">
    <property type="entry name" value="Vaccinia Virus protein VP39"/>
    <property type="match status" value="2"/>
</dbReference>
<evidence type="ECO:0000256" key="1">
    <source>
        <dbReference type="ARBA" id="ARBA00022490"/>
    </source>
</evidence>
<dbReference type="Gene3D" id="3.30.2130.30">
    <property type="match status" value="1"/>
</dbReference>
<dbReference type="Pfam" id="PF10672">
    <property type="entry name" value="Methyltrans_SAM"/>
    <property type="match status" value="1"/>
</dbReference>
<reference evidence="9 10" key="1">
    <citation type="journal article" date="2011" name="Front. Microbiol.">
        <title>Genomic signatures of strain selection and enhancement in Bacillus atrophaeus var. globigii, a historical biowarfare simulant.</title>
        <authorList>
            <person name="Gibbons H.S."/>
            <person name="Broomall S.M."/>
            <person name="McNew L.A."/>
            <person name="Daligault H."/>
            <person name="Chapman C."/>
            <person name="Bruce D."/>
            <person name="Karavis M."/>
            <person name="Krepps M."/>
            <person name="McGregor P.A."/>
            <person name="Hong C."/>
            <person name="Park K.H."/>
            <person name="Akmal A."/>
            <person name="Feldman A."/>
            <person name="Lin J.S."/>
            <person name="Chang W.E."/>
            <person name="Higgs B.W."/>
            <person name="Demirev P."/>
            <person name="Lindquist J."/>
            <person name="Liem A."/>
            <person name="Fochler E."/>
            <person name="Read T.D."/>
            <person name="Tapia R."/>
            <person name="Johnson S."/>
            <person name="Bishop-Lilly K.A."/>
            <person name="Detter C."/>
            <person name="Han C."/>
            <person name="Sozhamannan S."/>
            <person name="Rosenzweig C.N."/>
            <person name="Skowronski E.W."/>
        </authorList>
    </citation>
    <scope>NUCLEOTIDE SEQUENCE [LARGE SCALE GENOMIC DNA]</scope>
    <source>
        <strain evidence="9 10">CC-PW-9</strain>
    </source>
</reference>
<dbReference type="GO" id="GO:0005737">
    <property type="term" value="C:cytoplasm"/>
    <property type="evidence" value="ECO:0007669"/>
    <property type="project" value="UniProtKB-SubCell"/>
</dbReference>
<evidence type="ECO:0000259" key="8">
    <source>
        <dbReference type="PROSITE" id="PS51165"/>
    </source>
</evidence>
<dbReference type="GO" id="GO:0070043">
    <property type="term" value="F:rRNA (guanine-N7-)-methyltransferase activity"/>
    <property type="evidence" value="ECO:0007669"/>
    <property type="project" value="UniProtKB-UniRule"/>
</dbReference>
<comment type="function">
    <text evidence="6">Specifically methylates the guanine in position 2445 (m2G2445) and the guanine in position 2069 (m7G2069) of 23S rRNA.</text>
</comment>
<dbReference type="PANTHER" id="PTHR47313">
    <property type="entry name" value="RIBOSOMAL RNA LARGE SUBUNIT METHYLTRANSFERASE K/L"/>
    <property type="match status" value="1"/>
</dbReference>
<comment type="catalytic activity">
    <reaction evidence="6">
        <text>guanosine(2069) in 23S rRNA + S-adenosyl-L-methionine = N(2)-methylguanosine(2069) in 23S rRNA + S-adenosyl-L-homocysteine + H(+)</text>
        <dbReference type="Rhea" id="RHEA:43772"/>
        <dbReference type="Rhea" id="RHEA-COMP:10688"/>
        <dbReference type="Rhea" id="RHEA-COMP:10689"/>
        <dbReference type="ChEBI" id="CHEBI:15378"/>
        <dbReference type="ChEBI" id="CHEBI:57856"/>
        <dbReference type="ChEBI" id="CHEBI:59789"/>
        <dbReference type="ChEBI" id="CHEBI:74269"/>
        <dbReference type="ChEBI" id="CHEBI:74481"/>
        <dbReference type="EC" id="2.1.1.264"/>
    </reaction>
</comment>
<dbReference type="InterPro" id="IPR019614">
    <property type="entry name" value="SAM-dep_methyl-trfase"/>
</dbReference>
<feature type="domain" description="THUMP" evidence="8">
    <location>
        <begin position="43"/>
        <end position="155"/>
    </location>
</feature>
<dbReference type="PROSITE" id="PS51165">
    <property type="entry name" value="THUMP"/>
    <property type="match status" value="1"/>
</dbReference>
<dbReference type="PIRSF" id="PIRSF037618">
    <property type="entry name" value="RNA_Mtase_bacteria_prd"/>
    <property type="match status" value="1"/>
</dbReference>
<dbReference type="NCBIfam" id="NF008748">
    <property type="entry name" value="PRK11783.1"/>
    <property type="match status" value="1"/>
</dbReference>
<evidence type="ECO:0000313" key="10">
    <source>
        <dbReference type="Proteomes" id="UP000287996"/>
    </source>
</evidence>
<dbReference type="CDD" id="cd02440">
    <property type="entry name" value="AdoMet_MTases"/>
    <property type="match status" value="1"/>
</dbReference>
<keyword evidence="7" id="KW-0694">RNA-binding</keyword>
<dbReference type="EC" id="2.1.1.264" evidence="6"/>
<name>A0A432ZTZ7_9GAMM</name>
<protein>
    <recommendedName>
        <fullName evidence="6">Ribosomal RNA large subunit methyltransferase K/L</fullName>
    </recommendedName>
    <domain>
        <recommendedName>
            <fullName evidence="6">23S rRNA m2G2445 methyltransferase</fullName>
            <ecNumber evidence="6">2.1.1.173</ecNumber>
        </recommendedName>
        <alternativeName>
            <fullName evidence="6">rRNA (guanine-N(2)-)-methyltransferase RlmL</fullName>
        </alternativeName>
    </domain>
    <domain>
        <recommendedName>
            <fullName evidence="6">23S rRNA m7G2069 methyltransferase</fullName>
            <ecNumber evidence="6">2.1.1.264</ecNumber>
        </recommendedName>
        <alternativeName>
            <fullName evidence="6">rRNA (guanine-N(7)-)-methyltransferase RlmK</fullName>
        </alternativeName>
    </domain>
</protein>
<dbReference type="EC" id="2.1.1.173" evidence="6"/>
<keyword evidence="1 6" id="KW-0963">Cytoplasm</keyword>
<dbReference type="GO" id="GO:0052915">
    <property type="term" value="F:23S rRNA (guanine(2445)-N(2))-methyltransferase activity"/>
    <property type="evidence" value="ECO:0007669"/>
    <property type="project" value="UniProtKB-UniRule"/>
</dbReference>
<dbReference type="Proteomes" id="UP000287996">
    <property type="component" value="Unassembled WGS sequence"/>
</dbReference>
<dbReference type="HAMAP" id="MF_01858">
    <property type="entry name" value="23SrRNA_methyltr_KL"/>
    <property type="match status" value="1"/>
</dbReference>
<dbReference type="Pfam" id="PF02926">
    <property type="entry name" value="THUMP"/>
    <property type="match status" value="1"/>
</dbReference>
<keyword evidence="3 6" id="KW-0489">Methyltransferase</keyword>
<dbReference type="SUPFAM" id="SSF53335">
    <property type="entry name" value="S-adenosyl-L-methionine-dependent methyltransferases"/>
    <property type="match status" value="2"/>
</dbReference>
<keyword evidence="5 6" id="KW-0949">S-adenosyl-L-methionine</keyword>
<dbReference type="InterPro" id="IPR004114">
    <property type="entry name" value="THUMP_dom"/>
</dbReference>
<evidence type="ECO:0000256" key="5">
    <source>
        <dbReference type="ARBA" id="ARBA00022691"/>
    </source>
</evidence>
<dbReference type="AlphaFoldDB" id="A0A432ZTZ7"/>
<dbReference type="InterPro" id="IPR000241">
    <property type="entry name" value="RlmKL-like_Mtase"/>
</dbReference>
<dbReference type="OrthoDB" id="9809404at2"/>
<dbReference type="Gene3D" id="3.30.750.80">
    <property type="entry name" value="RNA methyltransferase domain (HRMD) like"/>
    <property type="match status" value="1"/>
</dbReference>
<dbReference type="EMBL" id="PIQH01000001">
    <property type="protein sequence ID" value="RUO81298.1"/>
    <property type="molecule type" value="Genomic_DNA"/>
</dbReference>
<dbReference type="CDD" id="cd11715">
    <property type="entry name" value="THUMP_AdoMetMT"/>
    <property type="match status" value="1"/>
</dbReference>
<comment type="caution">
    <text evidence="9">The sequence shown here is derived from an EMBL/GenBank/DDBJ whole genome shotgun (WGS) entry which is preliminary data.</text>
</comment>
<dbReference type="InterPro" id="IPR002052">
    <property type="entry name" value="DNA_methylase_N6_adenine_CS"/>
</dbReference>
<sequence length="707" mass="81152">MPRFFIACAKGIEPLLFDELQTLGLESVKQTVAGCYVETDLRNAYRICLWSRLASRVLLELGSAAECDNGDSIRAAIKDFPWEDVMTVENTFIIEFSGSSDHIRHTQFGAQLVKDGIVDRFRELTGERPSVTREQPQLRFSVRLHKQRLTWSLDLSGEGLHKRGYRLRQGGAPLRENLAAAVLYRAGISDELRRDEPIVFDPFCGSGTLLIEAALMALDQAPGLYRDHWGFRAWRGHRQALWQDVLAEAKTRMEAGRERFSGHFYGSDSDPMLVKIARENAERMQLAQWFSWQTVDATAVNAPAEQGLLVTNPPYGERLGEEVETLLLYRRFGRQLREHFSGWHVGILAGDDSLLKRLKLRSDKKYPLFNGALSVTLARYDLTQEHPEFTESQSDDFSNRIKKNHKKLSKWARGEGLDAWRVYDADLPDYNAAIDFYQDYLVVQEYAAPKAIPDAVASDRLWQMIEALPEALDVAPQNIILKKRQRQQGSKQYQRNQRQESVVCKIHEYGATFEVNLTDYLDTGLFLDHRWVRKTLQQQCDGLRVLNLFAYTCTASVHAALGGAERVVSVDMSKTYLSWGKRNFSLNRLQKVDAEFIQADCIDWLQRPATEEFDVIFLDPPTFSNSKRMDNTLDVQRDHVFLLKHCLRWLDPEGVILFSNNRKKFKLDEQALKGLGLEVMDKTQASIPPDFARHKGIHHYYIITREQ</sequence>
<evidence type="ECO:0000256" key="4">
    <source>
        <dbReference type="ARBA" id="ARBA00022679"/>
    </source>
</evidence>
<comment type="similarity">
    <text evidence="6">Belongs to the methyltransferase superfamily. RlmKL family.</text>
</comment>
<evidence type="ECO:0000313" key="9">
    <source>
        <dbReference type="EMBL" id="RUO81298.1"/>
    </source>
</evidence>
<dbReference type="PANTHER" id="PTHR47313:SF1">
    <property type="entry name" value="RIBOSOMAL RNA LARGE SUBUNIT METHYLTRANSFERASE K_L"/>
    <property type="match status" value="1"/>
</dbReference>
<dbReference type="InterPro" id="IPR029063">
    <property type="entry name" value="SAM-dependent_MTases_sf"/>
</dbReference>
<dbReference type="Pfam" id="PF01170">
    <property type="entry name" value="UPF0020"/>
    <property type="match status" value="1"/>
</dbReference>
<comment type="catalytic activity">
    <reaction evidence="6">
        <text>guanosine(2445) in 23S rRNA + S-adenosyl-L-methionine = N(2)-methylguanosine(2445) in 23S rRNA + S-adenosyl-L-homocysteine + H(+)</text>
        <dbReference type="Rhea" id="RHEA:42740"/>
        <dbReference type="Rhea" id="RHEA-COMP:10215"/>
        <dbReference type="Rhea" id="RHEA-COMP:10216"/>
        <dbReference type="ChEBI" id="CHEBI:15378"/>
        <dbReference type="ChEBI" id="CHEBI:57856"/>
        <dbReference type="ChEBI" id="CHEBI:59789"/>
        <dbReference type="ChEBI" id="CHEBI:74269"/>
        <dbReference type="ChEBI" id="CHEBI:74481"/>
        <dbReference type="EC" id="2.1.1.173"/>
    </reaction>
</comment>
<evidence type="ECO:0000256" key="3">
    <source>
        <dbReference type="ARBA" id="ARBA00022603"/>
    </source>
</evidence>
<proteinExistence type="inferred from homology"/>
<dbReference type="InterPro" id="IPR017244">
    <property type="entry name" value="23SrRNA_methyltr_KL"/>
</dbReference>
<dbReference type="GO" id="GO:0003723">
    <property type="term" value="F:RNA binding"/>
    <property type="evidence" value="ECO:0007669"/>
    <property type="project" value="UniProtKB-UniRule"/>
</dbReference>
<dbReference type="SMART" id="SM00981">
    <property type="entry name" value="THUMP"/>
    <property type="match status" value="1"/>
</dbReference>